<name>A0ACC1YF07_MELAZ</name>
<dbReference type="Proteomes" id="UP001164539">
    <property type="component" value="Chromosome 3"/>
</dbReference>
<reference evidence="1 2" key="1">
    <citation type="journal article" date="2023" name="Science">
        <title>Complex scaffold remodeling in plant triterpene biosynthesis.</title>
        <authorList>
            <person name="De La Pena R."/>
            <person name="Hodgson H."/>
            <person name="Liu J.C."/>
            <person name="Stephenson M.J."/>
            <person name="Martin A.C."/>
            <person name="Owen C."/>
            <person name="Harkess A."/>
            <person name="Leebens-Mack J."/>
            <person name="Jimenez L.E."/>
            <person name="Osbourn A."/>
            <person name="Sattely E.S."/>
        </authorList>
    </citation>
    <scope>NUCLEOTIDE SEQUENCE [LARGE SCALE GENOMIC DNA]</scope>
    <source>
        <strain evidence="2">cv. JPN11</strain>
        <tissue evidence="1">Leaf</tissue>
    </source>
</reference>
<sequence>MSVKEVAPEYSADSPEPIQLNDESDFEQIISPDGLVSICGFASLLSEHSARTTFPDLVNFRVARLRGFRRVFANATPIFFERGIAKPETKEFSSSCVEPSEGETLIVTVFEIQKSEVSEFIKREPEFRFLAVVPETLDGMPFNNRAVVCARWTDEDFFQIRCKGSKEIFYQYFGRYNIDKVFLDDILPCRVYLRHIVLAAKNLSDEAYNNFLDHSYLGDRRTTIREYLATAGAGIMEEEPPESLKVRYGG</sequence>
<evidence type="ECO:0000313" key="2">
    <source>
        <dbReference type="Proteomes" id="UP001164539"/>
    </source>
</evidence>
<keyword evidence="2" id="KW-1185">Reference proteome</keyword>
<comment type="caution">
    <text evidence="1">The sequence shown here is derived from an EMBL/GenBank/DDBJ whole genome shotgun (WGS) entry which is preliminary data.</text>
</comment>
<evidence type="ECO:0000313" key="1">
    <source>
        <dbReference type="EMBL" id="KAJ4722103.1"/>
    </source>
</evidence>
<gene>
    <name evidence="1" type="ORF">OWV82_005662</name>
</gene>
<organism evidence="1 2">
    <name type="scientific">Melia azedarach</name>
    <name type="common">Chinaberry tree</name>
    <dbReference type="NCBI Taxonomy" id="155640"/>
    <lineage>
        <taxon>Eukaryota</taxon>
        <taxon>Viridiplantae</taxon>
        <taxon>Streptophyta</taxon>
        <taxon>Embryophyta</taxon>
        <taxon>Tracheophyta</taxon>
        <taxon>Spermatophyta</taxon>
        <taxon>Magnoliopsida</taxon>
        <taxon>eudicotyledons</taxon>
        <taxon>Gunneridae</taxon>
        <taxon>Pentapetalae</taxon>
        <taxon>rosids</taxon>
        <taxon>malvids</taxon>
        <taxon>Sapindales</taxon>
        <taxon>Meliaceae</taxon>
        <taxon>Melia</taxon>
    </lineage>
</organism>
<accession>A0ACC1YF07</accession>
<proteinExistence type="predicted"/>
<protein>
    <submittedName>
        <fullName evidence="1">Butirosin biosynthesis</fullName>
    </submittedName>
</protein>
<dbReference type="EMBL" id="CM051396">
    <property type="protein sequence ID" value="KAJ4722103.1"/>
    <property type="molecule type" value="Genomic_DNA"/>
</dbReference>